<dbReference type="Gene3D" id="1.10.10.10">
    <property type="entry name" value="Winged helix-like DNA-binding domain superfamily/Winged helix DNA-binding domain"/>
    <property type="match status" value="1"/>
</dbReference>
<evidence type="ECO:0000256" key="3">
    <source>
        <dbReference type="ARBA" id="ARBA00023163"/>
    </source>
</evidence>
<feature type="domain" description="HTH marR-type" evidence="4">
    <location>
        <begin position="1"/>
        <end position="118"/>
    </location>
</feature>
<evidence type="ECO:0000256" key="1">
    <source>
        <dbReference type="ARBA" id="ARBA00023015"/>
    </source>
</evidence>
<reference evidence="7 8" key="1">
    <citation type="submission" date="2018-08" db="EMBL/GenBank/DDBJ databases">
        <title>A genome reference for cultivated species of the human gut microbiota.</title>
        <authorList>
            <person name="Zou Y."/>
            <person name="Xue W."/>
            <person name="Luo G."/>
        </authorList>
    </citation>
    <scope>NUCLEOTIDE SEQUENCE [LARGE SCALE GENOMIC DNA]</scope>
    <source>
        <strain evidence="6 8">AF27-12</strain>
        <strain evidence="5 7">AF29-2</strain>
    </source>
</reference>
<accession>A0A412CII4</accession>
<evidence type="ECO:0000259" key="4">
    <source>
        <dbReference type="PROSITE" id="PS50995"/>
    </source>
</evidence>
<dbReference type="Proteomes" id="UP000284662">
    <property type="component" value="Unassembled WGS sequence"/>
</dbReference>
<sequence>MSKSVNRALYSTNIYGSEWTILKTIHDQGTMTQTALANYLNIEPAAISKTIRQLMKKNLIMRQSGEDKREKYIYLTPLAIEQYNEWFEVIAQNCRRVLEAVNVEEQKILMDLLSKIKNKVNDDI</sequence>
<name>A0A412CII4_9FIRM</name>
<dbReference type="SMART" id="SM00347">
    <property type="entry name" value="HTH_MARR"/>
    <property type="match status" value="1"/>
</dbReference>
<dbReference type="RefSeq" id="WP_051081841.1">
    <property type="nucleotide sequence ID" value="NZ_JACJJU010000002.1"/>
</dbReference>
<dbReference type="CDD" id="cd00090">
    <property type="entry name" value="HTH_ARSR"/>
    <property type="match status" value="1"/>
</dbReference>
<dbReference type="GO" id="GO:0003700">
    <property type="term" value="F:DNA-binding transcription factor activity"/>
    <property type="evidence" value="ECO:0007669"/>
    <property type="project" value="InterPro"/>
</dbReference>
<protein>
    <submittedName>
        <fullName evidence="6">Transcriptional regulator</fullName>
    </submittedName>
</protein>
<dbReference type="AlphaFoldDB" id="A0A412CII4"/>
<evidence type="ECO:0000313" key="5">
    <source>
        <dbReference type="EMBL" id="RGQ04166.1"/>
    </source>
</evidence>
<dbReference type="InterPro" id="IPR011991">
    <property type="entry name" value="ArsR-like_HTH"/>
</dbReference>
<dbReference type="InterPro" id="IPR036388">
    <property type="entry name" value="WH-like_DNA-bd_sf"/>
</dbReference>
<dbReference type="EMBL" id="QRST01000017">
    <property type="protein sequence ID" value="RGQ04166.1"/>
    <property type="molecule type" value="Genomic_DNA"/>
</dbReference>
<dbReference type="GO" id="GO:0003677">
    <property type="term" value="F:DNA binding"/>
    <property type="evidence" value="ECO:0007669"/>
    <property type="project" value="UniProtKB-KW"/>
</dbReference>
<evidence type="ECO:0000256" key="2">
    <source>
        <dbReference type="ARBA" id="ARBA00023125"/>
    </source>
</evidence>
<evidence type="ECO:0000313" key="8">
    <source>
        <dbReference type="Proteomes" id="UP000286147"/>
    </source>
</evidence>
<dbReference type="PANTHER" id="PTHR42756">
    <property type="entry name" value="TRANSCRIPTIONAL REGULATOR, MARR"/>
    <property type="match status" value="1"/>
</dbReference>
<dbReference type="InterPro" id="IPR000835">
    <property type="entry name" value="HTH_MarR-typ"/>
</dbReference>
<dbReference type="SUPFAM" id="SSF46785">
    <property type="entry name" value="Winged helix' DNA-binding domain"/>
    <property type="match status" value="1"/>
</dbReference>
<comment type="caution">
    <text evidence="6">The sequence shown here is derived from an EMBL/GenBank/DDBJ whole genome shotgun (WGS) entry which is preliminary data.</text>
</comment>
<dbReference type="Pfam" id="PF01047">
    <property type="entry name" value="MarR"/>
    <property type="match status" value="1"/>
</dbReference>
<dbReference type="InterPro" id="IPR036390">
    <property type="entry name" value="WH_DNA-bd_sf"/>
</dbReference>
<keyword evidence="1" id="KW-0805">Transcription regulation</keyword>
<proteinExistence type="predicted"/>
<gene>
    <name evidence="6" type="ORF">DWY77_00370</name>
    <name evidence="5" type="ORF">DWZ11_08460</name>
</gene>
<dbReference type="EMBL" id="QRTP01000001">
    <property type="protein sequence ID" value="RGQ87160.1"/>
    <property type="molecule type" value="Genomic_DNA"/>
</dbReference>
<dbReference type="PANTHER" id="PTHR42756:SF1">
    <property type="entry name" value="TRANSCRIPTIONAL REPRESSOR OF EMRAB OPERON"/>
    <property type="match status" value="1"/>
</dbReference>
<organism evidence="6 8">
    <name type="scientific">Megamonas rupellensis</name>
    <dbReference type="NCBI Taxonomy" id="491921"/>
    <lineage>
        <taxon>Bacteria</taxon>
        <taxon>Bacillati</taxon>
        <taxon>Bacillota</taxon>
        <taxon>Negativicutes</taxon>
        <taxon>Selenomonadales</taxon>
        <taxon>Selenomonadaceae</taxon>
        <taxon>Megamonas</taxon>
    </lineage>
</organism>
<dbReference type="Proteomes" id="UP000286147">
    <property type="component" value="Unassembled WGS sequence"/>
</dbReference>
<evidence type="ECO:0000313" key="6">
    <source>
        <dbReference type="EMBL" id="RGQ87160.1"/>
    </source>
</evidence>
<keyword evidence="2" id="KW-0238">DNA-binding</keyword>
<dbReference type="PROSITE" id="PS50995">
    <property type="entry name" value="HTH_MARR_2"/>
    <property type="match status" value="1"/>
</dbReference>
<keyword evidence="3" id="KW-0804">Transcription</keyword>
<evidence type="ECO:0000313" key="7">
    <source>
        <dbReference type="Proteomes" id="UP000284662"/>
    </source>
</evidence>